<name>A0A8I2YWE7_9AGAM</name>
<feature type="compositionally biased region" description="Acidic residues" evidence="4">
    <location>
        <begin position="1156"/>
        <end position="1173"/>
    </location>
</feature>
<evidence type="ECO:0000313" key="7">
    <source>
        <dbReference type="Proteomes" id="UP000683000"/>
    </source>
</evidence>
<dbReference type="Pfam" id="PF02682">
    <property type="entry name" value="CT_C_D"/>
    <property type="match status" value="1"/>
</dbReference>
<feature type="compositionally biased region" description="Basic and acidic residues" evidence="4">
    <location>
        <begin position="683"/>
        <end position="694"/>
    </location>
</feature>
<organism evidence="6 7">
    <name type="scientific">Boletus reticuloceps</name>
    <dbReference type="NCBI Taxonomy" id="495285"/>
    <lineage>
        <taxon>Eukaryota</taxon>
        <taxon>Fungi</taxon>
        <taxon>Dikarya</taxon>
        <taxon>Basidiomycota</taxon>
        <taxon>Agaricomycotina</taxon>
        <taxon>Agaricomycetes</taxon>
        <taxon>Agaricomycetidae</taxon>
        <taxon>Boletales</taxon>
        <taxon>Boletineae</taxon>
        <taxon>Boletaceae</taxon>
        <taxon>Boletoideae</taxon>
        <taxon>Boletus</taxon>
    </lineage>
</organism>
<evidence type="ECO:0000256" key="2">
    <source>
        <dbReference type="ARBA" id="ARBA00022801"/>
    </source>
</evidence>
<keyword evidence="1" id="KW-0547">Nucleotide-binding</keyword>
<keyword evidence="2 6" id="KW-0378">Hydrolase</keyword>
<evidence type="ECO:0000259" key="5">
    <source>
        <dbReference type="SMART" id="SM00796"/>
    </source>
</evidence>
<feature type="region of interest" description="Disordered" evidence="4">
    <location>
        <begin position="1131"/>
        <end position="1188"/>
    </location>
</feature>
<dbReference type="PANTHER" id="PTHR34698:SF2">
    <property type="entry name" value="5-OXOPROLINASE SUBUNIT B"/>
    <property type="match status" value="1"/>
</dbReference>
<feature type="compositionally biased region" description="Low complexity" evidence="4">
    <location>
        <begin position="500"/>
        <end position="511"/>
    </location>
</feature>
<feature type="region of interest" description="Disordered" evidence="4">
    <location>
        <begin position="629"/>
        <end position="723"/>
    </location>
</feature>
<feature type="region of interest" description="Disordered" evidence="4">
    <location>
        <begin position="786"/>
        <end position="884"/>
    </location>
</feature>
<gene>
    <name evidence="6" type="ORF">JVT61DRAFT_8688</name>
</gene>
<dbReference type="SUPFAM" id="SSF50891">
    <property type="entry name" value="Cyclophilin-like"/>
    <property type="match status" value="1"/>
</dbReference>
<reference evidence="6" key="1">
    <citation type="submission" date="2021-03" db="EMBL/GenBank/DDBJ databases">
        <title>Evolutionary innovations through gain and loss of genes in the ectomycorrhizal Boletales.</title>
        <authorList>
            <person name="Wu G."/>
            <person name="Miyauchi S."/>
            <person name="Morin E."/>
            <person name="Yang Z.-L."/>
            <person name="Xu J."/>
            <person name="Martin F.M."/>
        </authorList>
    </citation>
    <scope>NUCLEOTIDE SEQUENCE</scope>
    <source>
        <strain evidence="6">BR01</strain>
    </source>
</reference>
<feature type="compositionally biased region" description="Polar residues" evidence="4">
    <location>
        <begin position="641"/>
        <end position="652"/>
    </location>
</feature>
<comment type="caution">
    <text evidence="6">The sequence shown here is derived from an EMBL/GenBank/DDBJ whole genome shotgun (WGS) entry which is preliminary data.</text>
</comment>
<dbReference type="GO" id="GO:0005524">
    <property type="term" value="F:ATP binding"/>
    <property type="evidence" value="ECO:0007669"/>
    <property type="project" value="UniProtKB-KW"/>
</dbReference>
<dbReference type="EMBL" id="JAGFBS010000003">
    <property type="protein sequence ID" value="KAG6380524.1"/>
    <property type="molecule type" value="Genomic_DNA"/>
</dbReference>
<dbReference type="GO" id="GO:0016787">
    <property type="term" value="F:hydrolase activity"/>
    <property type="evidence" value="ECO:0007669"/>
    <property type="project" value="UniProtKB-KW"/>
</dbReference>
<evidence type="ECO:0000256" key="4">
    <source>
        <dbReference type="SAM" id="MobiDB-lite"/>
    </source>
</evidence>
<dbReference type="PANTHER" id="PTHR34698">
    <property type="entry name" value="5-OXOPROLINASE SUBUNIT B"/>
    <property type="match status" value="1"/>
</dbReference>
<feature type="compositionally biased region" description="Basic and acidic residues" evidence="4">
    <location>
        <begin position="825"/>
        <end position="847"/>
    </location>
</feature>
<feature type="compositionally biased region" description="Basic and acidic residues" evidence="4">
    <location>
        <begin position="799"/>
        <end position="811"/>
    </location>
</feature>
<feature type="region of interest" description="Disordered" evidence="4">
    <location>
        <begin position="500"/>
        <end position="525"/>
    </location>
</feature>
<dbReference type="Gene3D" id="2.40.100.10">
    <property type="entry name" value="Cyclophilin-like"/>
    <property type="match status" value="1"/>
</dbReference>
<keyword evidence="3" id="KW-0067">ATP-binding</keyword>
<accession>A0A8I2YWE7</accession>
<dbReference type="SUPFAM" id="SSF160467">
    <property type="entry name" value="PH0987 N-terminal domain-like"/>
    <property type="match status" value="1"/>
</dbReference>
<dbReference type="Gene3D" id="3.30.1360.40">
    <property type="match status" value="1"/>
</dbReference>
<dbReference type="InterPro" id="IPR029000">
    <property type="entry name" value="Cyclophilin-like_dom_sf"/>
</dbReference>
<keyword evidence="7" id="KW-1185">Reference proteome</keyword>
<dbReference type="Proteomes" id="UP000683000">
    <property type="component" value="Unassembled WGS sequence"/>
</dbReference>
<feature type="domain" description="Carboxyltransferase" evidence="5">
    <location>
        <begin position="1"/>
        <end position="219"/>
    </location>
</feature>
<dbReference type="SMART" id="SM00796">
    <property type="entry name" value="AHS1"/>
    <property type="match status" value="1"/>
</dbReference>
<feature type="compositionally biased region" description="Basic and acidic residues" evidence="4">
    <location>
        <begin position="1140"/>
        <end position="1150"/>
    </location>
</feature>
<dbReference type="InterPro" id="IPR003833">
    <property type="entry name" value="CT_C_D"/>
</dbReference>
<proteinExistence type="predicted"/>
<dbReference type="Pfam" id="PF20149">
    <property type="entry name" value="DUF6532"/>
    <property type="match status" value="1"/>
</dbReference>
<dbReference type="InterPro" id="IPR010016">
    <property type="entry name" value="PxpB"/>
</dbReference>
<evidence type="ECO:0000313" key="6">
    <source>
        <dbReference type="EMBL" id="KAG6380524.1"/>
    </source>
</evidence>
<dbReference type="AlphaFoldDB" id="A0A8I2YWE7"/>
<feature type="compositionally biased region" description="Basic and acidic residues" evidence="4">
    <location>
        <begin position="653"/>
        <end position="666"/>
    </location>
</feature>
<protein>
    <submittedName>
        <fullName evidence="6">Allophanate hydrolase subunit 1-domain-containing protein</fullName>
    </submittedName>
</protein>
<dbReference type="OrthoDB" id="196847at2759"/>
<dbReference type="InterPro" id="IPR045341">
    <property type="entry name" value="DUF6532"/>
</dbReference>
<sequence length="1188" mass="133680">MKLDFDLRAHVHALETEARKRDFNRIWSFAPCIRSTMCHFDPVIISQKDVLEFLAEVENLLPDTLVDIEFPGRKIVFSIALDNRWNREALERYMSTIRSKAVYLPSNIDYLAQNNSLEGSATEASEKLMGSSGLVFGVGFYLACPFLVPINPRCRLVGQKMNPSWTYTPTSGTVGIAGPVAAIYPVVSPGGYQLFGRTLPAWQTWGKGADFNPERPWLLRPFDQVLFMPITEDRYIEIEQEFNTGQYKFHIEPTVFSMATYTGFVKAIANQVAEFTDKQAEAAARMGARENMLLHEWLAQKELEASRLNMESTEVDELLDCTCISSSMSASVWKIKLSSTLPTHMGSRIILPNIKDVRFRFASRVVIQSYSIPSCLYPPLGRQIWSAIGQRTSLLHIALSIIADSMSCPSRLLGCQLSLGHSQRNPSQTDSSFRYPCPGSCLFFYYEIYRVSAACIHFSRILLTYRHANCSAVTNPMGGQRGLGKVFFTSHFPPFYSPSSSKAATSTSASPQMARPTRTNAGKGGYLSQLRKTSEALEQPQCELRVKDLLVHEPINLLAPAPSRPKKKGTAKQRIKVKEVNSDPFDNFSPIAPSGPDGRFGLQPQPTFVGRQTLDKYERDRTTNDMTAHTRKHGVHPQEIPRNNSDKGTQMNVDEHRSHERRREVSDFNGQEFEVPHRNHSHPRGECCEDRMDTTGDPQGAPVQPPHHCPQHTPLEQSRPPQNVVRDTVQPRRHVLNAQHLRNHALPSPPLSRSNLNSDNAQVNAVYHGDEQANADYDVLGRHHLTNCHHRSPNPRYLDNVRDGHHQHDGASRQQQTQYEVPVAHQEHANVQDDSRPDDANVRDSNHPNDGPLRQRLQEPVVGHDHTGAGNSSNAAVTDHQHSAIQAKPSQISYYPALWQQLLEIAKAEMRCALFYGHPFLPERQLALKGECYEVLLGVIARYEQEEKPVESGYGDYKQNMAEVDLQGKRLNFGHPVLKQVCLSVYYPKTSKSLRNFPDFQDAVPRKVLALVAAMVHFVLTLYKKHGKDINLNIVAKDLEGAYNKFMGSMYKLVEHYSKGRRFEDMIAQWAAEGMDGFSTTRGDDNNNGDEFGMNISDLEMELASIKQRSESDGEDQDFRAHAHDRHEFHGFAAQDDDDHNSGRSDKEDNGGCSNVDDEGCSDDDDEVLDDEGFDGHQSDGSEYSIDE</sequence>
<evidence type="ECO:0000256" key="1">
    <source>
        <dbReference type="ARBA" id="ARBA00022741"/>
    </source>
</evidence>
<evidence type="ECO:0000256" key="3">
    <source>
        <dbReference type="ARBA" id="ARBA00022840"/>
    </source>
</evidence>